<dbReference type="EMBL" id="JACCBH010000001">
    <property type="protein sequence ID" value="NYD53340.1"/>
    <property type="molecule type" value="Genomic_DNA"/>
</dbReference>
<dbReference type="Proteomes" id="UP000552045">
    <property type="component" value="Unassembled WGS sequence"/>
</dbReference>
<gene>
    <name evidence="5" type="ORF">BKA02_000395</name>
</gene>
<dbReference type="SMART" id="SM00922">
    <property type="entry name" value="MR_MLE"/>
    <property type="match status" value="1"/>
</dbReference>
<dbReference type="InterPro" id="IPR046945">
    <property type="entry name" value="RHMD-like"/>
</dbReference>
<dbReference type="PANTHER" id="PTHR13794">
    <property type="entry name" value="ENOLASE SUPERFAMILY, MANDELATE RACEMASE"/>
    <property type="match status" value="1"/>
</dbReference>
<dbReference type="InterPro" id="IPR013342">
    <property type="entry name" value="Mandelate_racemase_C"/>
</dbReference>
<evidence type="ECO:0000313" key="5">
    <source>
        <dbReference type="EMBL" id="NYD53340.1"/>
    </source>
</evidence>
<dbReference type="GO" id="GO:0016836">
    <property type="term" value="F:hydro-lyase activity"/>
    <property type="evidence" value="ECO:0007669"/>
    <property type="project" value="TreeGrafter"/>
</dbReference>
<comment type="cofactor">
    <cofactor evidence="1">
        <name>Mg(2+)</name>
        <dbReference type="ChEBI" id="CHEBI:18420"/>
    </cofactor>
</comment>
<evidence type="ECO:0000259" key="4">
    <source>
        <dbReference type="SMART" id="SM00922"/>
    </source>
</evidence>
<proteinExistence type="predicted"/>
<name>A0A7Y9ESW1_9MICO</name>
<evidence type="ECO:0000313" key="6">
    <source>
        <dbReference type="Proteomes" id="UP000552045"/>
    </source>
</evidence>
<dbReference type="CDD" id="cd03316">
    <property type="entry name" value="MR_like"/>
    <property type="match status" value="1"/>
</dbReference>
<dbReference type="PANTHER" id="PTHR13794:SF58">
    <property type="entry name" value="MITOCHONDRIAL ENOLASE SUPERFAMILY MEMBER 1"/>
    <property type="match status" value="1"/>
</dbReference>
<dbReference type="RefSeq" id="WP_179430789.1">
    <property type="nucleotide sequence ID" value="NZ_BAABLC010000003.1"/>
</dbReference>
<feature type="domain" description="Mandelate racemase/muconate lactonizing enzyme C-terminal" evidence="4">
    <location>
        <begin position="143"/>
        <end position="240"/>
    </location>
</feature>
<comment type="caution">
    <text evidence="5">The sequence shown here is derived from an EMBL/GenBank/DDBJ whole genome shotgun (WGS) entry which is preliminary data.</text>
</comment>
<dbReference type="Pfam" id="PF02746">
    <property type="entry name" value="MR_MLE_N"/>
    <property type="match status" value="1"/>
</dbReference>
<keyword evidence="3" id="KW-0460">Magnesium</keyword>
<evidence type="ECO:0000256" key="1">
    <source>
        <dbReference type="ARBA" id="ARBA00001946"/>
    </source>
</evidence>
<sequence>MSSVIASMTSRRLDVPLPRPWSPIVRSVAVIAVDIVDSEGRAGHGFSWVPAIGAGAVQALLDEDIREFAIGQPADAEMLWPRLWRHLHEVGSGGITTIAMAGLDLALWDLAARRADLSISAFLGEHRSEVEVYASGINFYYGLKDIEAQSRRWAKAGYSAVKLKVGRNDVAHDVERVATVRAAMGPDCKIMVDANQRWTVPQAVEALRELQQFDLQWVEEPLRADDLRAHRELRDAIDLPIALGENLYTVYRFAEYLEAGVVDIIQPNIVRVGGITPFREIAALAGDGIQLAPHLLTELSGQLALTLPDTPIIEDADGNDLHSLGLLAEEPPVRIEGARLRSAGRPGLGLKFVSQVGGDPHEH</sequence>
<dbReference type="GO" id="GO:0009063">
    <property type="term" value="P:amino acid catabolic process"/>
    <property type="evidence" value="ECO:0007669"/>
    <property type="project" value="InterPro"/>
</dbReference>
<dbReference type="SUPFAM" id="SSF51604">
    <property type="entry name" value="Enolase C-terminal domain-like"/>
    <property type="match status" value="1"/>
</dbReference>
<organism evidence="5 6">
    <name type="scientific">Microbacterium pseudoresistens</name>
    <dbReference type="NCBI Taxonomy" id="640634"/>
    <lineage>
        <taxon>Bacteria</taxon>
        <taxon>Bacillati</taxon>
        <taxon>Actinomycetota</taxon>
        <taxon>Actinomycetes</taxon>
        <taxon>Micrococcales</taxon>
        <taxon>Microbacteriaceae</taxon>
        <taxon>Microbacterium</taxon>
    </lineage>
</organism>
<dbReference type="SFLD" id="SFLDS00001">
    <property type="entry name" value="Enolase"/>
    <property type="match status" value="1"/>
</dbReference>
<dbReference type="AlphaFoldDB" id="A0A7Y9ESW1"/>
<dbReference type="InterPro" id="IPR029065">
    <property type="entry name" value="Enolase_C-like"/>
</dbReference>
<dbReference type="InterPro" id="IPR018110">
    <property type="entry name" value="Mandel_Rmase/mucon_lact_enz_CS"/>
</dbReference>
<dbReference type="GO" id="GO:0000287">
    <property type="term" value="F:magnesium ion binding"/>
    <property type="evidence" value="ECO:0007669"/>
    <property type="project" value="TreeGrafter"/>
</dbReference>
<dbReference type="InterPro" id="IPR029017">
    <property type="entry name" value="Enolase-like_N"/>
</dbReference>
<evidence type="ECO:0000256" key="3">
    <source>
        <dbReference type="ARBA" id="ARBA00022842"/>
    </source>
</evidence>
<keyword evidence="2" id="KW-0479">Metal-binding</keyword>
<dbReference type="GO" id="GO:0016052">
    <property type="term" value="P:carbohydrate catabolic process"/>
    <property type="evidence" value="ECO:0007669"/>
    <property type="project" value="TreeGrafter"/>
</dbReference>
<dbReference type="Gene3D" id="3.20.20.120">
    <property type="entry name" value="Enolase-like C-terminal domain"/>
    <property type="match status" value="1"/>
</dbReference>
<accession>A0A7Y9ESW1</accession>
<dbReference type="Gene3D" id="3.30.390.10">
    <property type="entry name" value="Enolase-like, N-terminal domain"/>
    <property type="match status" value="1"/>
</dbReference>
<reference evidence="5 6" key="1">
    <citation type="submission" date="2020-07" db="EMBL/GenBank/DDBJ databases">
        <title>Sequencing the genomes of 1000 actinobacteria strains.</title>
        <authorList>
            <person name="Klenk H.-P."/>
        </authorList>
    </citation>
    <scope>NUCLEOTIDE SEQUENCE [LARGE SCALE GENOMIC DNA]</scope>
    <source>
        <strain evidence="5 6">DSM 22185</strain>
    </source>
</reference>
<dbReference type="SUPFAM" id="SSF54826">
    <property type="entry name" value="Enolase N-terminal domain-like"/>
    <property type="match status" value="1"/>
</dbReference>
<dbReference type="InterPro" id="IPR013341">
    <property type="entry name" value="Mandelate_racemase_N_dom"/>
</dbReference>
<protein>
    <submittedName>
        <fullName evidence="5">L-alanine-DL-glutamate epimerase-like enolase superfamily enzyme</fullName>
    </submittedName>
</protein>
<keyword evidence="6" id="KW-1185">Reference proteome</keyword>
<dbReference type="InterPro" id="IPR036849">
    <property type="entry name" value="Enolase-like_C_sf"/>
</dbReference>
<evidence type="ECO:0000256" key="2">
    <source>
        <dbReference type="ARBA" id="ARBA00022723"/>
    </source>
</evidence>
<dbReference type="Pfam" id="PF13378">
    <property type="entry name" value="MR_MLE_C"/>
    <property type="match status" value="1"/>
</dbReference>
<dbReference type="PROSITE" id="PS00909">
    <property type="entry name" value="MR_MLE_2"/>
    <property type="match status" value="1"/>
</dbReference>